<comment type="caution">
    <text evidence="2">The sequence shown here is derived from an EMBL/GenBank/DDBJ whole genome shotgun (WGS) entry which is preliminary data.</text>
</comment>
<reference evidence="2 3" key="1">
    <citation type="journal article" date="2011" name="Genome Biol.">
        <title>Comparative genome sequence analysis underscores mycoparasitism as the ancestral life style of Trichoderma.</title>
        <authorList>
            <person name="Kubicek C.P."/>
            <person name="Herrera-Estrella A."/>
            <person name="Seidl-Seiboth V."/>
            <person name="Martinez D.A."/>
            <person name="Druzhinina I.S."/>
            <person name="Thon M."/>
            <person name="Zeilinger S."/>
            <person name="Casas-Flores S."/>
            <person name="Horwitz B.A."/>
            <person name="Mukherjee P.K."/>
            <person name="Mukherjee M."/>
            <person name="Kredics L."/>
            <person name="Alcaraz L.D."/>
            <person name="Aerts A."/>
            <person name="Antal Z."/>
            <person name="Atanasova L."/>
            <person name="Cervantes-Badillo M.G."/>
            <person name="Challacombe J."/>
            <person name="Chertkov O."/>
            <person name="McCluskey K."/>
            <person name="Coulpier F."/>
            <person name="Deshpande N."/>
            <person name="von Doehren H."/>
            <person name="Ebbole D.J."/>
            <person name="Esquivel-Naranjo E.U."/>
            <person name="Fekete E."/>
            <person name="Flipphi M."/>
            <person name="Glaser F."/>
            <person name="Gomez-Rodriguez E.Y."/>
            <person name="Gruber S."/>
            <person name="Han C."/>
            <person name="Henrissat B."/>
            <person name="Hermosa R."/>
            <person name="Hernandez-Onate M."/>
            <person name="Karaffa L."/>
            <person name="Kosti I."/>
            <person name="Le Crom S."/>
            <person name="Lindquist E."/>
            <person name="Lucas S."/>
            <person name="Luebeck M."/>
            <person name="Luebeck P.S."/>
            <person name="Margeot A."/>
            <person name="Metz B."/>
            <person name="Misra M."/>
            <person name="Nevalainen H."/>
            <person name="Omann M."/>
            <person name="Packer N."/>
            <person name="Perrone G."/>
            <person name="Uresti-Rivera E.E."/>
            <person name="Salamov A."/>
            <person name="Schmoll M."/>
            <person name="Seiboth B."/>
            <person name="Shapiro H."/>
            <person name="Sukno S."/>
            <person name="Tamayo-Ramos J.A."/>
            <person name="Tisch D."/>
            <person name="Wiest A."/>
            <person name="Wilkinson H.H."/>
            <person name="Zhang M."/>
            <person name="Coutinho P.M."/>
            <person name="Kenerley C.M."/>
            <person name="Monte E."/>
            <person name="Baker S.E."/>
            <person name="Grigoriev I.V."/>
        </authorList>
    </citation>
    <scope>NUCLEOTIDE SEQUENCE [LARGE SCALE GENOMIC DNA]</scope>
    <source>
        <strain evidence="3">Gv29-8 / FGSC 10586</strain>
    </source>
</reference>
<dbReference type="RefSeq" id="XP_013952965.1">
    <property type="nucleotide sequence ID" value="XM_014097490.1"/>
</dbReference>
<keyword evidence="3" id="KW-1185">Reference proteome</keyword>
<dbReference type="AlphaFoldDB" id="G9N381"/>
<dbReference type="OrthoDB" id="10523681at2759"/>
<evidence type="ECO:0000313" key="3">
    <source>
        <dbReference type="Proteomes" id="UP000007115"/>
    </source>
</evidence>
<dbReference type="InParanoid" id="G9N381"/>
<proteinExistence type="predicted"/>
<feature type="compositionally biased region" description="Acidic residues" evidence="1">
    <location>
        <begin position="82"/>
        <end position="109"/>
    </location>
</feature>
<accession>G9N381</accession>
<dbReference type="VEuPathDB" id="FungiDB:TRIVIDRAFT_66801"/>
<feature type="compositionally biased region" description="Basic and acidic residues" evidence="1">
    <location>
        <begin position="28"/>
        <end position="37"/>
    </location>
</feature>
<feature type="compositionally biased region" description="Low complexity" evidence="1">
    <location>
        <begin position="42"/>
        <end position="54"/>
    </location>
</feature>
<organism evidence="2 3">
    <name type="scientific">Hypocrea virens (strain Gv29-8 / FGSC 10586)</name>
    <name type="common">Gliocladium virens</name>
    <name type="synonym">Trichoderma virens</name>
    <dbReference type="NCBI Taxonomy" id="413071"/>
    <lineage>
        <taxon>Eukaryota</taxon>
        <taxon>Fungi</taxon>
        <taxon>Dikarya</taxon>
        <taxon>Ascomycota</taxon>
        <taxon>Pezizomycotina</taxon>
        <taxon>Sordariomycetes</taxon>
        <taxon>Hypocreomycetidae</taxon>
        <taxon>Hypocreales</taxon>
        <taxon>Hypocreaceae</taxon>
        <taxon>Trichoderma</taxon>
    </lineage>
</organism>
<evidence type="ECO:0000256" key="1">
    <source>
        <dbReference type="SAM" id="MobiDB-lite"/>
    </source>
</evidence>
<sequence length="344" mass="39749">MAPNRLFEMVKSLRPRMDKPDGSVSSTEHVDGERLSEDEWTLESVPPSEESSLLMKDEENTGDEDYSKVQFSPASSLHMEDEGNTDYEESSDYDASTEAEEYSEYEGSSEYELHTDTEEPDEEYNLRIRIEEDVEAYLRAPNPIPLVWKHEDCAFTRDEAMKMFRPIAEKFHASYATANVTAQVRRIFTRETVRVLPPWEKKLLKMNAELHGAADIVEWFQEAEGDLLGIRSRRAHRVAHLTAEEAERVWEDLYDLSWHSRLDFAKLLEPRITVVKTLFDDQKRRIQELEQQLLMRNSAMETADGDGDVAGRSPTQPRKTKLSIVMTFLKRMILPPPMDELGRG</sequence>
<gene>
    <name evidence="2" type="ORF">TRIVIDRAFT_66801</name>
</gene>
<dbReference type="Proteomes" id="UP000007115">
    <property type="component" value="Unassembled WGS sequence"/>
</dbReference>
<dbReference type="HOGENOM" id="CLU_806674_0_0_1"/>
<name>G9N381_HYPVG</name>
<protein>
    <submittedName>
        <fullName evidence="2">Uncharacterized protein</fullName>
    </submittedName>
</protein>
<feature type="region of interest" description="Disordered" evidence="1">
    <location>
        <begin position="12"/>
        <end position="120"/>
    </location>
</feature>
<evidence type="ECO:0000313" key="2">
    <source>
        <dbReference type="EMBL" id="EHK18765.1"/>
    </source>
</evidence>
<dbReference type="EMBL" id="ABDF02000085">
    <property type="protein sequence ID" value="EHK18765.1"/>
    <property type="molecule type" value="Genomic_DNA"/>
</dbReference>
<dbReference type="GeneID" id="25796877"/>